<feature type="compositionally biased region" description="Low complexity" evidence="7">
    <location>
        <begin position="567"/>
        <end position="576"/>
    </location>
</feature>
<comment type="subcellular location">
    <subcellularLocation>
        <location evidence="1">Nucleus</location>
    </subcellularLocation>
</comment>
<evidence type="ECO:0000256" key="3">
    <source>
        <dbReference type="ARBA" id="ARBA00022771"/>
    </source>
</evidence>
<dbReference type="PANTHER" id="PTHR10071">
    <property type="entry name" value="TRANSCRIPTION FACTOR GATA FAMILY MEMBER"/>
    <property type="match status" value="1"/>
</dbReference>
<evidence type="ECO:0000256" key="5">
    <source>
        <dbReference type="ARBA" id="ARBA00023242"/>
    </source>
</evidence>
<feature type="compositionally biased region" description="Low complexity" evidence="7">
    <location>
        <begin position="500"/>
        <end position="524"/>
    </location>
</feature>
<dbReference type="EMBL" id="CR382139">
    <property type="protein sequence ID" value="CAG90917.2"/>
    <property type="molecule type" value="Genomic_DNA"/>
</dbReference>
<feature type="compositionally biased region" description="Polar residues" evidence="7">
    <location>
        <begin position="445"/>
        <end position="457"/>
    </location>
</feature>
<dbReference type="GO" id="GO:0000978">
    <property type="term" value="F:RNA polymerase II cis-regulatory region sequence-specific DNA binding"/>
    <property type="evidence" value="ECO:0007669"/>
    <property type="project" value="TreeGrafter"/>
</dbReference>
<dbReference type="OMA" id="EMMIMDA"/>
<dbReference type="FunFam" id="3.30.50.10:FF:000007">
    <property type="entry name" value="Nitrogen regulatory AreA, N-terminal"/>
    <property type="match status" value="1"/>
</dbReference>
<dbReference type="GO" id="GO:0000981">
    <property type="term" value="F:DNA-binding transcription factor activity, RNA polymerase II-specific"/>
    <property type="evidence" value="ECO:0007669"/>
    <property type="project" value="TreeGrafter"/>
</dbReference>
<keyword evidence="10" id="KW-1185">Reference proteome</keyword>
<evidence type="ECO:0000256" key="6">
    <source>
        <dbReference type="PROSITE-ProRule" id="PRU00094"/>
    </source>
</evidence>
<feature type="region of interest" description="Disordered" evidence="7">
    <location>
        <begin position="542"/>
        <end position="576"/>
    </location>
</feature>
<dbReference type="CDD" id="cd00202">
    <property type="entry name" value="ZnF_GATA"/>
    <property type="match status" value="1"/>
</dbReference>
<dbReference type="Proteomes" id="UP000000599">
    <property type="component" value="Chromosome G"/>
</dbReference>
<dbReference type="SUPFAM" id="SSF57716">
    <property type="entry name" value="Glucocorticoid receptor-like (DNA-binding domain)"/>
    <property type="match status" value="1"/>
</dbReference>
<evidence type="ECO:0000256" key="4">
    <source>
        <dbReference type="ARBA" id="ARBA00022833"/>
    </source>
</evidence>
<dbReference type="InterPro" id="IPR000679">
    <property type="entry name" value="Znf_GATA"/>
</dbReference>
<keyword evidence="2" id="KW-0479">Metal-binding</keyword>
<dbReference type="Gene3D" id="3.30.50.10">
    <property type="entry name" value="Erythroid Transcription Factor GATA-1, subunit A"/>
    <property type="match status" value="1"/>
</dbReference>
<dbReference type="GO" id="GO:0005634">
    <property type="term" value="C:nucleus"/>
    <property type="evidence" value="ECO:0007669"/>
    <property type="project" value="UniProtKB-SubCell"/>
</dbReference>
<feature type="region of interest" description="Disordered" evidence="7">
    <location>
        <begin position="354"/>
        <end position="378"/>
    </location>
</feature>
<dbReference type="SMART" id="SM00401">
    <property type="entry name" value="ZnF_GATA"/>
    <property type="match status" value="1"/>
</dbReference>
<feature type="compositionally biased region" description="Polar residues" evidence="7">
    <location>
        <begin position="270"/>
        <end position="305"/>
    </location>
</feature>
<dbReference type="GO" id="GO:0045944">
    <property type="term" value="P:positive regulation of transcription by RNA polymerase II"/>
    <property type="evidence" value="ECO:0007669"/>
    <property type="project" value="TreeGrafter"/>
</dbReference>
<dbReference type="AlphaFoldDB" id="Q6BHB3"/>
<dbReference type="InterPro" id="IPR039355">
    <property type="entry name" value="Transcription_factor_GATA"/>
</dbReference>
<dbReference type="KEGG" id="dha:DEHA2G19888g"/>
<keyword evidence="4" id="KW-0862">Zinc</keyword>
<name>Q6BHB3_DEBHA</name>
<feature type="region of interest" description="Disordered" evidence="7">
    <location>
        <begin position="176"/>
        <end position="215"/>
    </location>
</feature>
<dbReference type="PROSITE" id="PS00344">
    <property type="entry name" value="GATA_ZN_FINGER_1"/>
    <property type="match status" value="1"/>
</dbReference>
<organism evidence="9 10">
    <name type="scientific">Debaryomyces hansenii (strain ATCC 36239 / CBS 767 / BCRC 21394 / JCM 1990 / NBRC 0083 / IGC 2968)</name>
    <name type="common">Yeast</name>
    <name type="synonym">Torulaspora hansenii</name>
    <dbReference type="NCBI Taxonomy" id="284592"/>
    <lineage>
        <taxon>Eukaryota</taxon>
        <taxon>Fungi</taxon>
        <taxon>Dikarya</taxon>
        <taxon>Ascomycota</taxon>
        <taxon>Saccharomycotina</taxon>
        <taxon>Pichiomycetes</taxon>
        <taxon>Debaryomycetaceae</taxon>
        <taxon>Debaryomyces</taxon>
    </lineage>
</organism>
<feature type="region of interest" description="Disordered" evidence="7">
    <location>
        <begin position="663"/>
        <end position="688"/>
    </location>
</feature>
<dbReference type="GeneID" id="2905353"/>
<evidence type="ECO:0000313" key="10">
    <source>
        <dbReference type="Proteomes" id="UP000000599"/>
    </source>
</evidence>
<evidence type="ECO:0000259" key="8">
    <source>
        <dbReference type="PROSITE" id="PS50114"/>
    </source>
</evidence>
<feature type="compositionally biased region" description="Polar residues" evidence="7">
    <location>
        <begin position="368"/>
        <end position="378"/>
    </location>
</feature>
<feature type="domain" description="GATA-type" evidence="8">
    <location>
        <begin position="213"/>
        <end position="266"/>
    </location>
</feature>
<feature type="compositionally biased region" description="Low complexity" evidence="7">
    <location>
        <begin position="548"/>
        <end position="559"/>
    </location>
</feature>
<feature type="region of interest" description="Disordered" evidence="7">
    <location>
        <begin position="445"/>
        <end position="465"/>
    </location>
</feature>
<dbReference type="VEuPathDB" id="FungiDB:DEHA2G19888g"/>
<dbReference type="HOGENOM" id="CLU_470999_0_0_1"/>
<feature type="compositionally biased region" description="Low complexity" evidence="7">
    <location>
        <begin position="306"/>
        <end position="337"/>
    </location>
</feature>
<dbReference type="eggNOG" id="KOG1601">
    <property type="taxonomic scope" value="Eukaryota"/>
</dbReference>
<protein>
    <submittedName>
        <fullName evidence="9">DEHA2G19888p</fullName>
    </submittedName>
</protein>
<dbReference type="InterPro" id="IPR013088">
    <property type="entry name" value="Znf_NHR/GATA"/>
</dbReference>
<feature type="compositionally biased region" description="Polar residues" evidence="7">
    <location>
        <begin position="184"/>
        <end position="193"/>
    </location>
</feature>
<feature type="region of interest" description="Disordered" evidence="7">
    <location>
        <begin position="500"/>
        <end position="526"/>
    </location>
</feature>
<proteinExistence type="predicted"/>
<keyword evidence="5" id="KW-0539">Nucleus</keyword>
<accession>Q6BHB3</accession>
<feature type="region of interest" description="Disordered" evidence="7">
    <location>
        <begin position="74"/>
        <end position="130"/>
    </location>
</feature>
<dbReference type="PRINTS" id="PR00619">
    <property type="entry name" value="GATAZNFINGER"/>
</dbReference>
<feature type="compositionally biased region" description="Polar residues" evidence="7">
    <location>
        <begin position="90"/>
        <end position="122"/>
    </location>
</feature>
<dbReference type="Pfam" id="PF00320">
    <property type="entry name" value="GATA"/>
    <property type="match status" value="1"/>
</dbReference>
<evidence type="ECO:0000256" key="1">
    <source>
        <dbReference type="ARBA" id="ARBA00004123"/>
    </source>
</evidence>
<evidence type="ECO:0000256" key="7">
    <source>
        <dbReference type="SAM" id="MobiDB-lite"/>
    </source>
</evidence>
<sequence length="702" mass="77102">MSRIESELDTAPSIFELFNSAKKLLSLQTRVENRQLRKDCYNVQKNQVMADYNDLNNNDNKFLDLLSPLSIDDLKSSPQYGQRHGRTNETRNGSISGHESRRGNSNMQIDITPSSINDSPYSGITDVKATPWTNNKGPTVIKKEPTTTVSNIQISSSTLPSDPQPVNTIKPMNKIPMAKPLPKSNLTSSLSQQRQEEKSTAVKPAEASATNDETKQTECFNCHALKTPLWRKDPQGKTLCNACGLFLKLHGTTRPLSLKTDVIKKRSSRRSPATNKAANLNSTYSSSLSRQNANQDQLSNNRNIKNGSIPISSQSNSFASPNSAPSSANNGSLTSGGIPIGSSGSRYKNVLILPKPLAPNTPNTPNTSSNQMSLSTKSIPTPNNSFLNNDNFNSPASPIVNNSFSGSFNGSNNNQAQAFKRKKAENGNEQFSANNESISKKIPTQMPQTNQTVKRNTSISSSFQSSSFNKRTSFTSLSSLQRKNSSIGLSNSLSNININGNQIQNQNDSPAQNFNSSSFTGTNSLTPSNINILNQRFTQNNNGGYFDNSSSFPRRSSNSGLAETPGSVASQSSFSSSHLHSNRQSFTVPSDFANFNTVKTPTEFVPESLPSTTIPENDDMDTDDFFKNYTELHNNDNEVYEFDMNNERMGSRYEIKPTAFTKSSLTDGLKNQPQPDRQSPILSQPDHQTNVAKDLDWLKFDL</sequence>
<dbReference type="PANTHER" id="PTHR10071:SF281">
    <property type="entry name" value="BOX A-BINDING FACTOR-RELATED"/>
    <property type="match status" value="1"/>
</dbReference>
<gene>
    <name evidence="9" type="ordered locus">DEHA2G19888g</name>
</gene>
<dbReference type="GO" id="GO:0008270">
    <property type="term" value="F:zinc ion binding"/>
    <property type="evidence" value="ECO:0007669"/>
    <property type="project" value="UniProtKB-KW"/>
</dbReference>
<dbReference type="RefSeq" id="XP_462408.2">
    <property type="nucleotide sequence ID" value="XM_462408.1"/>
</dbReference>
<reference evidence="9 10" key="1">
    <citation type="journal article" date="2004" name="Nature">
        <title>Genome evolution in yeasts.</title>
        <authorList>
            <consortium name="Genolevures"/>
            <person name="Dujon B."/>
            <person name="Sherman D."/>
            <person name="Fischer G."/>
            <person name="Durrens P."/>
            <person name="Casaregola S."/>
            <person name="Lafontaine I."/>
            <person name="de Montigny J."/>
            <person name="Marck C."/>
            <person name="Neuveglise C."/>
            <person name="Talla E."/>
            <person name="Goffard N."/>
            <person name="Frangeul L."/>
            <person name="Aigle M."/>
            <person name="Anthouard V."/>
            <person name="Babour A."/>
            <person name="Barbe V."/>
            <person name="Barnay S."/>
            <person name="Blanchin S."/>
            <person name="Beckerich J.M."/>
            <person name="Beyne E."/>
            <person name="Bleykasten C."/>
            <person name="Boisrame A."/>
            <person name="Boyer J."/>
            <person name="Cattolico L."/>
            <person name="Confanioleri F."/>
            <person name="de Daruvar A."/>
            <person name="Despons L."/>
            <person name="Fabre E."/>
            <person name="Fairhead C."/>
            <person name="Ferry-Dumazet H."/>
            <person name="Groppi A."/>
            <person name="Hantraye F."/>
            <person name="Hennequin C."/>
            <person name="Jauniaux N."/>
            <person name="Joyet P."/>
            <person name="Kachouri R."/>
            <person name="Kerrest A."/>
            <person name="Koszul R."/>
            <person name="Lemaire M."/>
            <person name="Lesur I."/>
            <person name="Ma L."/>
            <person name="Muller H."/>
            <person name="Nicaud J.M."/>
            <person name="Nikolski M."/>
            <person name="Oztas S."/>
            <person name="Ozier-Kalogeropoulos O."/>
            <person name="Pellenz S."/>
            <person name="Potier S."/>
            <person name="Richard G.F."/>
            <person name="Straub M.L."/>
            <person name="Suleau A."/>
            <person name="Swennene D."/>
            <person name="Tekaia F."/>
            <person name="Wesolowski-Louvel M."/>
            <person name="Westhof E."/>
            <person name="Wirth B."/>
            <person name="Zeniou-Meyer M."/>
            <person name="Zivanovic I."/>
            <person name="Bolotin-Fukuhara M."/>
            <person name="Thierry A."/>
            <person name="Bouchier C."/>
            <person name="Caudron B."/>
            <person name="Scarpelli C."/>
            <person name="Gaillardin C."/>
            <person name="Weissenbach J."/>
            <person name="Wincker P."/>
            <person name="Souciet J.L."/>
        </authorList>
    </citation>
    <scope>NUCLEOTIDE SEQUENCE [LARGE SCALE GENOMIC DNA]</scope>
    <source>
        <strain evidence="10">ATCC 36239 / CBS 767 / BCRC 21394 / JCM 1990 / NBRC 0083 / IGC 2968</strain>
    </source>
</reference>
<feature type="region of interest" description="Disordered" evidence="7">
    <location>
        <begin position="260"/>
        <end position="337"/>
    </location>
</feature>
<dbReference type="OrthoDB" id="515401at2759"/>
<keyword evidence="3 6" id="KW-0863">Zinc-finger</keyword>
<dbReference type="GO" id="GO:0000122">
    <property type="term" value="P:negative regulation of transcription by RNA polymerase II"/>
    <property type="evidence" value="ECO:0007669"/>
    <property type="project" value="TreeGrafter"/>
</dbReference>
<dbReference type="STRING" id="284592.Q6BHB3"/>
<dbReference type="InParanoid" id="Q6BHB3"/>
<dbReference type="PROSITE" id="PS50114">
    <property type="entry name" value="GATA_ZN_FINGER_2"/>
    <property type="match status" value="1"/>
</dbReference>
<evidence type="ECO:0000313" key="9">
    <source>
        <dbReference type="EMBL" id="CAG90917.2"/>
    </source>
</evidence>
<evidence type="ECO:0000256" key="2">
    <source>
        <dbReference type="ARBA" id="ARBA00022723"/>
    </source>
</evidence>